<organism evidence="1 2">
    <name type="scientific">Rugosimonospora africana</name>
    <dbReference type="NCBI Taxonomy" id="556532"/>
    <lineage>
        <taxon>Bacteria</taxon>
        <taxon>Bacillati</taxon>
        <taxon>Actinomycetota</taxon>
        <taxon>Actinomycetes</taxon>
        <taxon>Micromonosporales</taxon>
        <taxon>Micromonosporaceae</taxon>
        <taxon>Rugosimonospora</taxon>
    </lineage>
</organism>
<sequence length="92" mass="10008">MGATNNNRSRIAVGAAKSHPVRFSARLVLDLLATRRACRRGVPVRIGVTDWSGSWLGARRAGPDWSDDWSGSWCGARRAEPDWSEDVGGAML</sequence>
<keyword evidence="2" id="KW-1185">Reference proteome</keyword>
<reference evidence="1" key="1">
    <citation type="submission" date="2021-01" db="EMBL/GenBank/DDBJ databases">
        <title>Whole genome shotgun sequence of Rugosimonospora africana NBRC 104875.</title>
        <authorList>
            <person name="Komaki H."/>
            <person name="Tamura T."/>
        </authorList>
    </citation>
    <scope>NUCLEOTIDE SEQUENCE</scope>
    <source>
        <strain evidence="1">NBRC 104875</strain>
    </source>
</reference>
<comment type="caution">
    <text evidence="1">The sequence shown here is derived from an EMBL/GenBank/DDBJ whole genome shotgun (WGS) entry which is preliminary data.</text>
</comment>
<dbReference type="AlphaFoldDB" id="A0A8J3R0T0"/>
<evidence type="ECO:0000313" key="2">
    <source>
        <dbReference type="Proteomes" id="UP000642748"/>
    </source>
</evidence>
<protein>
    <submittedName>
        <fullName evidence="1">Uncharacterized protein</fullName>
    </submittedName>
</protein>
<proteinExistence type="predicted"/>
<accession>A0A8J3R0T0</accession>
<gene>
    <name evidence="1" type="ORF">Raf01_74520</name>
</gene>
<dbReference type="Proteomes" id="UP000642748">
    <property type="component" value="Unassembled WGS sequence"/>
</dbReference>
<dbReference type="EMBL" id="BONZ01000078">
    <property type="protein sequence ID" value="GIH19280.1"/>
    <property type="molecule type" value="Genomic_DNA"/>
</dbReference>
<evidence type="ECO:0000313" key="1">
    <source>
        <dbReference type="EMBL" id="GIH19280.1"/>
    </source>
</evidence>
<name>A0A8J3R0T0_9ACTN</name>